<evidence type="ECO:0000256" key="9">
    <source>
        <dbReference type="SAM" id="MobiDB-lite"/>
    </source>
</evidence>
<feature type="region of interest" description="Disordered" evidence="9">
    <location>
        <begin position="590"/>
        <end position="640"/>
    </location>
</feature>
<name>A0A7C4RI34_9BACT</name>
<protein>
    <submittedName>
        <fullName evidence="12">Methyl-accepting chemotaxis protein</fullName>
    </submittedName>
</protein>
<evidence type="ECO:0000256" key="3">
    <source>
        <dbReference type="ARBA" id="ARBA00022500"/>
    </source>
</evidence>
<dbReference type="Pfam" id="PF00015">
    <property type="entry name" value="MCPsignal"/>
    <property type="match status" value="1"/>
</dbReference>
<dbReference type="GO" id="GO:0005886">
    <property type="term" value="C:plasma membrane"/>
    <property type="evidence" value="ECO:0007669"/>
    <property type="project" value="UniProtKB-SubCell"/>
</dbReference>
<keyword evidence="5 10" id="KW-1133">Transmembrane helix</keyword>
<dbReference type="CDD" id="cd12914">
    <property type="entry name" value="PDC1_DGC_like"/>
    <property type="match status" value="1"/>
</dbReference>
<evidence type="ECO:0000259" key="11">
    <source>
        <dbReference type="PROSITE" id="PS50111"/>
    </source>
</evidence>
<dbReference type="AlphaFoldDB" id="A0A7C4RI34"/>
<feature type="domain" description="Methyl-accepting transducer" evidence="11">
    <location>
        <begin position="334"/>
        <end position="563"/>
    </location>
</feature>
<evidence type="ECO:0000313" key="12">
    <source>
        <dbReference type="EMBL" id="HGU32409.1"/>
    </source>
</evidence>
<dbReference type="GO" id="GO:0007165">
    <property type="term" value="P:signal transduction"/>
    <property type="evidence" value="ECO:0007669"/>
    <property type="project" value="UniProtKB-KW"/>
</dbReference>
<feature type="transmembrane region" description="Helical" evidence="10">
    <location>
        <begin position="297"/>
        <end position="316"/>
    </location>
</feature>
<accession>A0A7C4RI34</accession>
<keyword evidence="2" id="KW-1003">Cell membrane</keyword>
<evidence type="ECO:0000256" key="10">
    <source>
        <dbReference type="SAM" id="Phobius"/>
    </source>
</evidence>
<comment type="caution">
    <text evidence="12">The sequence shown here is derived from an EMBL/GenBank/DDBJ whole genome shotgun (WGS) entry which is preliminary data.</text>
</comment>
<dbReference type="Gene3D" id="1.10.287.950">
    <property type="entry name" value="Methyl-accepting chemotaxis protein"/>
    <property type="match status" value="1"/>
</dbReference>
<comment type="subcellular location">
    <subcellularLocation>
        <location evidence="1">Cell membrane</location>
        <topology evidence="1">Multi-pass membrane protein</topology>
    </subcellularLocation>
</comment>
<keyword evidence="8" id="KW-0807">Transducer</keyword>
<organism evidence="12">
    <name type="scientific">Desulfatirhabdium butyrativorans</name>
    <dbReference type="NCBI Taxonomy" id="340467"/>
    <lineage>
        <taxon>Bacteria</taxon>
        <taxon>Pseudomonadati</taxon>
        <taxon>Thermodesulfobacteriota</taxon>
        <taxon>Desulfobacteria</taxon>
        <taxon>Desulfobacterales</taxon>
        <taxon>Desulfatirhabdiaceae</taxon>
        <taxon>Desulfatirhabdium</taxon>
    </lineage>
</organism>
<reference evidence="12" key="1">
    <citation type="journal article" date="2020" name="mSystems">
        <title>Genome- and Community-Level Interaction Insights into Carbon Utilization and Element Cycling Functions of Hydrothermarchaeota in Hydrothermal Sediment.</title>
        <authorList>
            <person name="Zhou Z."/>
            <person name="Liu Y."/>
            <person name="Xu W."/>
            <person name="Pan J."/>
            <person name="Luo Z.H."/>
            <person name="Li M."/>
        </authorList>
    </citation>
    <scope>NUCLEOTIDE SEQUENCE [LARGE SCALE GENOMIC DNA]</scope>
    <source>
        <strain evidence="12">SpSt-477</strain>
    </source>
</reference>
<comment type="similarity">
    <text evidence="7">Belongs to the methyl-accepting chemotaxis (MCP) protein family.</text>
</comment>
<dbReference type="SUPFAM" id="SSF103190">
    <property type="entry name" value="Sensory domain-like"/>
    <property type="match status" value="1"/>
</dbReference>
<dbReference type="InterPro" id="IPR004089">
    <property type="entry name" value="MCPsignal_dom"/>
</dbReference>
<dbReference type="EMBL" id="DSUH01000137">
    <property type="protein sequence ID" value="HGU32409.1"/>
    <property type="molecule type" value="Genomic_DNA"/>
</dbReference>
<dbReference type="SUPFAM" id="SSF58104">
    <property type="entry name" value="Methyl-accepting chemotaxis protein (MCP) signaling domain"/>
    <property type="match status" value="1"/>
</dbReference>
<keyword evidence="3" id="KW-0145">Chemotaxis</keyword>
<dbReference type="SMART" id="SM00283">
    <property type="entry name" value="MA"/>
    <property type="match status" value="1"/>
</dbReference>
<keyword evidence="6 10" id="KW-0472">Membrane</keyword>
<evidence type="ECO:0000256" key="7">
    <source>
        <dbReference type="ARBA" id="ARBA00029447"/>
    </source>
</evidence>
<evidence type="ECO:0000256" key="4">
    <source>
        <dbReference type="ARBA" id="ARBA00022692"/>
    </source>
</evidence>
<sequence>MHHRSLAFKLVLGGISIMAVPLAIVGTWSTIRSSRTVQEITSNSLLNVAKSLAGTVDVLFVEELKMAEELSVGNTTIATATKVAEVGTENAKTEIDHLDTKLANAMKQIGKGYEGIFVSDVQGQIYSDGVQGGYKGISIQDRDYFKKAVQTGKPVIANAVKSKKSGKPVVPIVAPIFSPKGKLVGILGLIVKTDFLAEHVLSVKIGKTGYAYLVDNTGAMVVHPDEKQVLEMNILKISEMKDIAEKMLSGKSGLGEYTFKGIPKQTSYTPVPSCGFVVVTTIPVDEFLADVHSLRNAIVITSLICILVAAAGVFWFSRSLTRPIYRIISSLDDGAEQVSSAASQVSEASQTLAEGSSEQAAAIEETSSSLEEMAAMTKQNASNSGQANAMMVEATRVIASAGETMNRLILAMKEMTAASEETSKIIKTIDEIAFQTNLLALNAAVEAARAGEAGAGFAVVADEVRNLARRAAEAARQTSNLIEDTIKKVNEGSHLVNKTSTEFSQVSDSTRKVGELLSEISTASSEQAEGIQQLTSAVAQMDQVTQQNAANAEESASAAEELNAQAAEMKHMVEEILTIIAGSKNKPAAIQVASPPKKSVKRSASQLPVRKPMHAVASKGKTEVSPEKLIPFDEDELKSF</sequence>
<feature type="transmembrane region" description="Helical" evidence="10">
    <location>
        <begin position="7"/>
        <end position="28"/>
    </location>
</feature>
<dbReference type="PANTHER" id="PTHR43531">
    <property type="entry name" value="PROTEIN ICFG"/>
    <property type="match status" value="1"/>
</dbReference>
<evidence type="ECO:0000256" key="6">
    <source>
        <dbReference type="ARBA" id="ARBA00023136"/>
    </source>
</evidence>
<dbReference type="Pfam" id="PF02743">
    <property type="entry name" value="dCache_1"/>
    <property type="match status" value="1"/>
</dbReference>
<dbReference type="Gene3D" id="3.30.450.20">
    <property type="entry name" value="PAS domain"/>
    <property type="match status" value="1"/>
</dbReference>
<dbReference type="InterPro" id="IPR029151">
    <property type="entry name" value="Sensor-like_sf"/>
</dbReference>
<dbReference type="PROSITE" id="PS50111">
    <property type="entry name" value="CHEMOTAXIS_TRANSDUC_2"/>
    <property type="match status" value="1"/>
</dbReference>
<dbReference type="InterPro" id="IPR051310">
    <property type="entry name" value="MCP_chemotaxis"/>
</dbReference>
<keyword evidence="4 10" id="KW-0812">Transmembrane</keyword>
<gene>
    <name evidence="12" type="ORF">ENS29_06090</name>
</gene>
<dbReference type="CDD" id="cd12912">
    <property type="entry name" value="PDC2_MCP_like"/>
    <property type="match status" value="1"/>
</dbReference>
<proteinExistence type="inferred from homology"/>
<dbReference type="GO" id="GO:0004888">
    <property type="term" value="F:transmembrane signaling receptor activity"/>
    <property type="evidence" value="ECO:0007669"/>
    <property type="project" value="TreeGrafter"/>
</dbReference>
<dbReference type="GO" id="GO:0006935">
    <property type="term" value="P:chemotaxis"/>
    <property type="evidence" value="ECO:0007669"/>
    <property type="project" value="UniProtKB-KW"/>
</dbReference>
<evidence type="ECO:0000256" key="2">
    <source>
        <dbReference type="ARBA" id="ARBA00022475"/>
    </source>
</evidence>
<evidence type="ECO:0000256" key="5">
    <source>
        <dbReference type="ARBA" id="ARBA00022989"/>
    </source>
</evidence>
<evidence type="ECO:0000256" key="1">
    <source>
        <dbReference type="ARBA" id="ARBA00004651"/>
    </source>
</evidence>
<dbReference type="InterPro" id="IPR033479">
    <property type="entry name" value="dCache_1"/>
</dbReference>
<dbReference type="PANTHER" id="PTHR43531:SF11">
    <property type="entry name" value="METHYL-ACCEPTING CHEMOTAXIS PROTEIN 3"/>
    <property type="match status" value="1"/>
</dbReference>
<evidence type="ECO:0000256" key="8">
    <source>
        <dbReference type="PROSITE-ProRule" id="PRU00284"/>
    </source>
</evidence>